<evidence type="ECO:0000256" key="1">
    <source>
        <dbReference type="ARBA" id="ARBA00006890"/>
    </source>
</evidence>
<name>A0A062Y266_9BACT</name>
<comment type="caution">
    <text evidence="11">The sequence shown here is derived from an EMBL/GenBank/DDBJ whole genome shotgun (WGS) entry which is preliminary data.</text>
</comment>
<dbReference type="CDD" id="cd02541">
    <property type="entry name" value="UGPase_prokaryotic"/>
    <property type="match status" value="1"/>
</dbReference>
<dbReference type="PANTHER" id="PTHR43197:SF1">
    <property type="entry name" value="UTP--GLUCOSE-1-PHOSPHATE URIDYLYLTRANSFERASE"/>
    <property type="match status" value="1"/>
</dbReference>
<dbReference type="Proteomes" id="UP000027284">
    <property type="component" value="Unassembled WGS sequence"/>
</dbReference>
<comment type="catalytic activity">
    <reaction evidence="9">
        <text>alpha-D-glucose 1-phosphate + UTP + H(+) = UDP-alpha-D-glucose + diphosphate</text>
        <dbReference type="Rhea" id="RHEA:19889"/>
        <dbReference type="ChEBI" id="CHEBI:15378"/>
        <dbReference type="ChEBI" id="CHEBI:33019"/>
        <dbReference type="ChEBI" id="CHEBI:46398"/>
        <dbReference type="ChEBI" id="CHEBI:58601"/>
        <dbReference type="ChEBI" id="CHEBI:58885"/>
        <dbReference type="EC" id="2.7.7.9"/>
    </reaction>
</comment>
<proteinExistence type="inferred from homology"/>
<evidence type="ECO:0000256" key="5">
    <source>
        <dbReference type="ARBA" id="ARBA00022695"/>
    </source>
</evidence>
<dbReference type="EMBL" id="JMFG01000007">
    <property type="protein sequence ID" value="KDA54486.1"/>
    <property type="molecule type" value="Genomic_DNA"/>
</dbReference>
<gene>
    <name evidence="11" type="ORF">EG19_10975</name>
</gene>
<evidence type="ECO:0000256" key="3">
    <source>
        <dbReference type="ARBA" id="ARBA00019048"/>
    </source>
</evidence>
<dbReference type="Gene3D" id="3.90.550.10">
    <property type="entry name" value="Spore Coat Polysaccharide Biosynthesis Protein SpsA, Chain A"/>
    <property type="match status" value="1"/>
</dbReference>
<evidence type="ECO:0000256" key="7">
    <source>
        <dbReference type="ARBA" id="ARBA00031959"/>
    </source>
</evidence>
<dbReference type="GO" id="GO:0003983">
    <property type="term" value="F:UTP:glucose-1-phosphate uridylyltransferase activity"/>
    <property type="evidence" value="ECO:0007669"/>
    <property type="project" value="UniProtKB-EC"/>
</dbReference>
<keyword evidence="5 11" id="KW-0548">Nucleotidyltransferase</keyword>
<evidence type="ECO:0000313" key="11">
    <source>
        <dbReference type="EMBL" id="KDA54486.1"/>
    </source>
</evidence>
<keyword evidence="4 11" id="KW-0808">Transferase</keyword>
<evidence type="ECO:0000313" key="12">
    <source>
        <dbReference type="Proteomes" id="UP000027284"/>
    </source>
</evidence>
<evidence type="ECO:0000259" key="10">
    <source>
        <dbReference type="Pfam" id="PF00483"/>
    </source>
</evidence>
<evidence type="ECO:0000256" key="8">
    <source>
        <dbReference type="ARBA" id="ARBA00032341"/>
    </source>
</evidence>
<dbReference type="PANTHER" id="PTHR43197">
    <property type="entry name" value="UTP--GLUCOSE-1-PHOSPHATE URIDYLYLTRANSFERASE"/>
    <property type="match status" value="1"/>
</dbReference>
<reference evidence="11 12" key="1">
    <citation type="submission" date="2014-04" db="EMBL/GenBank/DDBJ databases">
        <title>The Genome Sequence of Thermoanaerobaculum aquaticum MP-01, The First Cultivated Group 23 Acidobacterium.</title>
        <authorList>
            <person name="Stamps B.W."/>
            <person name="Losey N.A."/>
            <person name="Lawson P.A."/>
            <person name="Stevenson B.S."/>
        </authorList>
    </citation>
    <scope>NUCLEOTIDE SEQUENCE [LARGE SCALE GENOMIC DNA]</scope>
    <source>
        <strain evidence="11 12">MP-01</strain>
    </source>
</reference>
<dbReference type="GO" id="GO:0006011">
    <property type="term" value="P:UDP-alpha-D-glucose metabolic process"/>
    <property type="evidence" value="ECO:0007669"/>
    <property type="project" value="InterPro"/>
</dbReference>
<evidence type="ECO:0000256" key="4">
    <source>
        <dbReference type="ARBA" id="ARBA00022679"/>
    </source>
</evidence>
<dbReference type="STRING" id="1312852.EG19_10975"/>
<accession>A0A062Y266</accession>
<keyword evidence="12" id="KW-1185">Reference proteome</keyword>
<organism evidence="11 12">
    <name type="scientific">Thermoanaerobaculum aquaticum</name>
    <dbReference type="NCBI Taxonomy" id="1312852"/>
    <lineage>
        <taxon>Bacteria</taxon>
        <taxon>Pseudomonadati</taxon>
        <taxon>Acidobacteriota</taxon>
        <taxon>Thermoanaerobaculia</taxon>
        <taxon>Thermoanaerobaculales</taxon>
        <taxon>Thermoanaerobaculaceae</taxon>
        <taxon>Thermoanaerobaculum</taxon>
    </lineage>
</organism>
<evidence type="ECO:0000256" key="6">
    <source>
        <dbReference type="ARBA" id="ARBA00031455"/>
    </source>
</evidence>
<evidence type="ECO:0000256" key="9">
    <source>
        <dbReference type="ARBA" id="ARBA00048128"/>
    </source>
</evidence>
<sequence length="292" mass="31670">MMLTRAVFPVAGFGTRFLPASKAIPKELIPLVDKPALQYVVEEAVAAGFTTAIFVTAEGKAAIEDHFDRSLRLEAFLAEKGKHQLLRTVQEVGNLVEVVAVRQKQALGLGHAVLQAASLLGREPFAVLLGDDVIVGESPAIGRLAEVHRQTGASVVAVMEVPAAEISRYGCVAAEPLGDGVFRVNDLVEKPAPEVAPSRWAVIGRYILTPTVLEELRSTPPDASGEIQLTEGLRRTLRREPIYACTFPGKRYDAGNKGDFLRATVELGLSHPELGEAFRNFLEDLARRNFQP</sequence>
<comment type="similarity">
    <text evidence="1">Belongs to the UDPGP type 2 family.</text>
</comment>
<dbReference type="EC" id="2.7.7.9" evidence="2"/>
<dbReference type="AlphaFoldDB" id="A0A062Y266"/>
<dbReference type="InterPro" id="IPR029044">
    <property type="entry name" value="Nucleotide-diphossugar_trans"/>
</dbReference>
<feature type="domain" description="Nucleotidyl transferase" evidence="10">
    <location>
        <begin position="11"/>
        <end position="265"/>
    </location>
</feature>
<dbReference type="SUPFAM" id="SSF53448">
    <property type="entry name" value="Nucleotide-diphospho-sugar transferases"/>
    <property type="match status" value="1"/>
</dbReference>
<protein>
    <recommendedName>
        <fullName evidence="3">UTP--glucose-1-phosphate uridylyltransferase</fullName>
        <ecNumber evidence="2">2.7.7.9</ecNumber>
    </recommendedName>
    <alternativeName>
        <fullName evidence="6">Alpha-D-glucosyl-1-phosphate uridylyltransferase</fullName>
    </alternativeName>
    <alternativeName>
        <fullName evidence="7">UDP-glucose pyrophosphorylase</fullName>
    </alternativeName>
    <alternativeName>
        <fullName evidence="8">Uridine diphosphoglucose pyrophosphorylase</fullName>
    </alternativeName>
</protein>
<dbReference type="Pfam" id="PF00483">
    <property type="entry name" value="NTP_transferase"/>
    <property type="match status" value="1"/>
</dbReference>
<evidence type="ECO:0000256" key="2">
    <source>
        <dbReference type="ARBA" id="ARBA00012415"/>
    </source>
</evidence>
<dbReference type="InterPro" id="IPR005771">
    <property type="entry name" value="GalU_uridylyltTrfase_bac/arc"/>
</dbReference>
<dbReference type="InterPro" id="IPR005835">
    <property type="entry name" value="NTP_transferase_dom"/>
</dbReference>